<keyword evidence="3" id="KW-0961">Cell wall biogenesis/degradation</keyword>
<reference evidence="5" key="1">
    <citation type="submission" date="2018-06" db="EMBL/GenBank/DDBJ databases">
        <authorList>
            <person name="Zhirakovskaya E."/>
        </authorList>
    </citation>
    <scope>NUCLEOTIDE SEQUENCE</scope>
</reference>
<dbReference type="PROSITE" id="PS51724">
    <property type="entry name" value="SPOR"/>
    <property type="match status" value="1"/>
</dbReference>
<dbReference type="Pfam" id="PF03330">
    <property type="entry name" value="DPBB_1"/>
    <property type="match status" value="1"/>
</dbReference>
<dbReference type="GO" id="GO:0042834">
    <property type="term" value="F:peptidoglycan binding"/>
    <property type="evidence" value="ECO:0007669"/>
    <property type="project" value="InterPro"/>
</dbReference>
<protein>
    <submittedName>
        <fullName evidence="5">Septum-associated rare lipoprotein A</fullName>
    </submittedName>
</protein>
<dbReference type="InterPro" id="IPR036908">
    <property type="entry name" value="RlpA-like_sf"/>
</dbReference>
<dbReference type="InterPro" id="IPR034718">
    <property type="entry name" value="RlpA"/>
</dbReference>
<dbReference type="InterPro" id="IPR012997">
    <property type="entry name" value="RplA"/>
</dbReference>
<dbReference type="NCBIfam" id="TIGR00413">
    <property type="entry name" value="rlpA"/>
    <property type="match status" value="1"/>
</dbReference>
<sequence>MFFLLASLLAGASCASKERIAKQRPGQLASRAPSRPGMLKSVRPYKIMGVTYYPLKDAYGYQKTGIASWYGEKFHGKATASGETYNMRAVTAAHKTLPLQTMVEVTRLDTRKKIVVRINDRGPFVANRIIDLSYAAAQRLGMANRGTVKVRVVALARGKPGKRSAPPVIAEPAPDFSHGRFWIQVGAFGLSENAERLRDRLLFPRDRIRLKSTPGSDGDKSLIRVQIGPYAEMGLADRALAAAVEQGFKTSFIVAD</sequence>
<organism evidence="5">
    <name type="scientific">hydrothermal vent metagenome</name>
    <dbReference type="NCBI Taxonomy" id="652676"/>
    <lineage>
        <taxon>unclassified sequences</taxon>
        <taxon>metagenomes</taxon>
        <taxon>ecological metagenomes</taxon>
    </lineage>
</organism>
<dbReference type="Pfam" id="PF05036">
    <property type="entry name" value="SPOR"/>
    <property type="match status" value="1"/>
</dbReference>
<dbReference type="PANTHER" id="PTHR34183:SF8">
    <property type="entry name" value="ENDOLYTIC PEPTIDOGLYCAN TRANSGLYCOSYLASE RLPA-RELATED"/>
    <property type="match status" value="1"/>
</dbReference>
<dbReference type="Gene3D" id="2.40.40.10">
    <property type="entry name" value="RlpA-like domain"/>
    <property type="match status" value="1"/>
</dbReference>
<dbReference type="AlphaFoldDB" id="A0A3B1CJY7"/>
<evidence type="ECO:0000256" key="2">
    <source>
        <dbReference type="ARBA" id="ARBA00023239"/>
    </source>
</evidence>
<dbReference type="Gene3D" id="3.30.70.1070">
    <property type="entry name" value="Sporulation related repeat"/>
    <property type="match status" value="1"/>
</dbReference>
<dbReference type="SUPFAM" id="SSF110997">
    <property type="entry name" value="Sporulation related repeat"/>
    <property type="match status" value="1"/>
</dbReference>
<dbReference type="GO" id="GO:0071555">
    <property type="term" value="P:cell wall organization"/>
    <property type="evidence" value="ECO:0007669"/>
    <property type="project" value="UniProtKB-KW"/>
</dbReference>
<gene>
    <name evidence="5" type="ORF">MNBD_NITROSPINAE03-1611</name>
</gene>
<evidence type="ECO:0000313" key="5">
    <source>
        <dbReference type="EMBL" id="VAX24304.1"/>
    </source>
</evidence>
<evidence type="ECO:0000259" key="4">
    <source>
        <dbReference type="PROSITE" id="PS51724"/>
    </source>
</evidence>
<proteinExistence type="inferred from homology"/>
<dbReference type="EMBL" id="UOGB01000292">
    <property type="protein sequence ID" value="VAX24304.1"/>
    <property type="molecule type" value="Genomic_DNA"/>
</dbReference>
<feature type="domain" description="SPOR" evidence="4">
    <location>
        <begin position="175"/>
        <end position="256"/>
    </location>
</feature>
<dbReference type="SUPFAM" id="SSF50685">
    <property type="entry name" value="Barwin-like endoglucanases"/>
    <property type="match status" value="1"/>
</dbReference>
<keyword evidence="5" id="KW-0449">Lipoprotein</keyword>
<dbReference type="PANTHER" id="PTHR34183">
    <property type="entry name" value="ENDOLYTIC PEPTIDOGLYCAN TRANSGLYCOSYLASE RLPA"/>
    <property type="match status" value="1"/>
</dbReference>
<dbReference type="InterPro" id="IPR007730">
    <property type="entry name" value="SPOR-like_dom"/>
</dbReference>
<keyword evidence="2" id="KW-0456">Lyase</keyword>
<dbReference type="InterPro" id="IPR036680">
    <property type="entry name" value="SPOR-like_sf"/>
</dbReference>
<evidence type="ECO:0000256" key="3">
    <source>
        <dbReference type="ARBA" id="ARBA00023316"/>
    </source>
</evidence>
<dbReference type="GO" id="GO:0016829">
    <property type="term" value="F:lyase activity"/>
    <property type="evidence" value="ECO:0007669"/>
    <property type="project" value="UniProtKB-KW"/>
</dbReference>
<dbReference type="InterPro" id="IPR009009">
    <property type="entry name" value="RlpA-like_DPBB"/>
</dbReference>
<name>A0A3B1CJY7_9ZZZZ</name>
<evidence type="ECO:0000256" key="1">
    <source>
        <dbReference type="ARBA" id="ARBA00022729"/>
    </source>
</evidence>
<dbReference type="CDD" id="cd22268">
    <property type="entry name" value="DPBB_RlpA-like"/>
    <property type="match status" value="1"/>
</dbReference>
<accession>A0A3B1CJY7</accession>
<dbReference type="HAMAP" id="MF_02071">
    <property type="entry name" value="RlpA"/>
    <property type="match status" value="1"/>
</dbReference>
<keyword evidence="1" id="KW-0732">Signal</keyword>